<name>A0A133UAU1_9EURY</name>
<evidence type="ECO:0000256" key="3">
    <source>
        <dbReference type="PROSITE-ProRule" id="PRU00339"/>
    </source>
</evidence>
<keyword evidence="2 3" id="KW-0802">TPR repeat</keyword>
<keyword evidence="6" id="KW-1185">Reference proteome</keyword>
<dbReference type="Gene3D" id="1.25.40.10">
    <property type="entry name" value="Tetratricopeptide repeat domain"/>
    <property type="match status" value="2"/>
</dbReference>
<feature type="region of interest" description="Disordered" evidence="4">
    <location>
        <begin position="284"/>
        <end position="319"/>
    </location>
</feature>
<accession>A0A133UAU1</accession>
<dbReference type="EMBL" id="LHXJ01000014">
    <property type="protein sequence ID" value="KXA91279.1"/>
    <property type="molecule type" value="Genomic_DNA"/>
</dbReference>
<evidence type="ECO:0000256" key="4">
    <source>
        <dbReference type="SAM" id="MobiDB-lite"/>
    </source>
</evidence>
<dbReference type="InterPro" id="IPR011990">
    <property type="entry name" value="TPR-like_helical_dom_sf"/>
</dbReference>
<dbReference type="Pfam" id="PF13181">
    <property type="entry name" value="TPR_8"/>
    <property type="match status" value="2"/>
</dbReference>
<protein>
    <submittedName>
        <fullName evidence="5">Uncharacterized protein</fullName>
    </submittedName>
</protein>
<evidence type="ECO:0000256" key="1">
    <source>
        <dbReference type="ARBA" id="ARBA00022737"/>
    </source>
</evidence>
<dbReference type="Pfam" id="PF13431">
    <property type="entry name" value="TPR_17"/>
    <property type="match status" value="1"/>
</dbReference>
<dbReference type="Proteomes" id="UP000070163">
    <property type="component" value="Unassembled WGS sequence"/>
</dbReference>
<dbReference type="PANTHER" id="PTHR44943">
    <property type="entry name" value="CELLULOSE SYNTHASE OPERON PROTEIN C"/>
    <property type="match status" value="1"/>
</dbReference>
<dbReference type="PANTHER" id="PTHR44943:SF4">
    <property type="entry name" value="TPR REPEAT-CONTAINING PROTEIN MJ0798"/>
    <property type="match status" value="1"/>
</dbReference>
<dbReference type="InterPro" id="IPR051685">
    <property type="entry name" value="Ycf3/AcsC/BcsC/TPR_MFPF"/>
</dbReference>
<keyword evidence="1" id="KW-0677">Repeat</keyword>
<reference evidence="5 6" key="1">
    <citation type="journal article" date="2016" name="Sci. Rep.">
        <title>Metabolic traits of an uncultured archaeal lineage -MSBL1- from brine pools of the Red Sea.</title>
        <authorList>
            <person name="Mwirichia R."/>
            <person name="Alam I."/>
            <person name="Rashid M."/>
            <person name="Vinu M."/>
            <person name="Ba-Alawi W."/>
            <person name="Anthony Kamau A."/>
            <person name="Kamanda Ngugi D."/>
            <person name="Goker M."/>
            <person name="Klenk H.P."/>
            <person name="Bajic V."/>
            <person name="Stingl U."/>
        </authorList>
    </citation>
    <scope>NUCLEOTIDE SEQUENCE [LARGE SCALE GENOMIC DNA]</scope>
    <source>
        <strain evidence="5">SCGC-AAA259A05</strain>
    </source>
</reference>
<dbReference type="AlphaFoldDB" id="A0A133UAU1"/>
<feature type="repeat" description="TPR" evidence="3">
    <location>
        <begin position="156"/>
        <end position="189"/>
    </location>
</feature>
<proteinExistence type="predicted"/>
<feature type="repeat" description="TPR" evidence="3">
    <location>
        <begin position="87"/>
        <end position="120"/>
    </location>
</feature>
<dbReference type="SMART" id="SM00028">
    <property type="entry name" value="TPR"/>
    <property type="match status" value="5"/>
</dbReference>
<dbReference type="InterPro" id="IPR019734">
    <property type="entry name" value="TPR_rpt"/>
</dbReference>
<gene>
    <name evidence="5" type="ORF">AKJ57_01805</name>
</gene>
<feature type="repeat" description="TPR" evidence="3">
    <location>
        <begin position="190"/>
        <end position="223"/>
    </location>
</feature>
<organism evidence="5 6">
    <name type="scientific">candidate division MSBL1 archaeon SCGC-AAA259A05</name>
    <dbReference type="NCBI Taxonomy" id="1698259"/>
    <lineage>
        <taxon>Archaea</taxon>
        <taxon>Methanobacteriati</taxon>
        <taxon>Methanobacteriota</taxon>
        <taxon>candidate division MSBL1</taxon>
    </lineage>
</organism>
<dbReference type="Pfam" id="PF00515">
    <property type="entry name" value="TPR_1"/>
    <property type="match status" value="1"/>
</dbReference>
<comment type="caution">
    <text evidence="5">The sequence shown here is derived from an EMBL/GenBank/DDBJ whole genome shotgun (WGS) entry which is preliminary data.</text>
</comment>
<dbReference type="SUPFAM" id="SSF48452">
    <property type="entry name" value="TPR-like"/>
    <property type="match status" value="1"/>
</dbReference>
<sequence length="319" mass="36908">MKRAEEFSTCPLCGSDVKLKNMLEHKFKVHKEEMDAGGEGSPREEGGVTDTELKVAWDKASEIMSRGKFRKAAKLFKKIVEAEPKDFGAWNDLGFCMKKLNEPNKALNSFEKSIEANPEFGHGWLQKGNILFTEKENFDGARECYEEALKHDPKLLQAWHNLGNVHMKMGEFEKAMRCFDEAIDLNNEYYMAWMSKWQALEKLGKSEEAKECFEKAYDLNPRYVRKCVDALETGSTNITEESDMLPKEDGGRPVIRKSSRNSSKIWTWKIAWRTEPTIRRKFSNSWRRKEWTPRPGSSFGRTQTRDYHPEAKPPNSSTN</sequence>
<evidence type="ECO:0000313" key="6">
    <source>
        <dbReference type="Proteomes" id="UP000070163"/>
    </source>
</evidence>
<evidence type="ECO:0000256" key="2">
    <source>
        <dbReference type="ARBA" id="ARBA00022803"/>
    </source>
</evidence>
<dbReference type="PROSITE" id="PS50005">
    <property type="entry name" value="TPR"/>
    <property type="match status" value="3"/>
</dbReference>
<dbReference type="PROSITE" id="PS50293">
    <property type="entry name" value="TPR_REGION"/>
    <property type="match status" value="1"/>
</dbReference>
<evidence type="ECO:0000313" key="5">
    <source>
        <dbReference type="EMBL" id="KXA91279.1"/>
    </source>
</evidence>